<dbReference type="EMBL" id="CM043016">
    <property type="protein sequence ID" value="KAI4469032.1"/>
    <property type="molecule type" value="Genomic_DNA"/>
</dbReference>
<proteinExistence type="predicted"/>
<accession>A0ACB9TQG4</accession>
<reference evidence="1" key="1">
    <citation type="submission" date="2022-04" db="EMBL/GenBank/DDBJ databases">
        <title>Chromosome-scale genome assembly of Holotrichia oblita Faldermann.</title>
        <authorList>
            <person name="Rongchong L."/>
        </authorList>
    </citation>
    <scope>NUCLEOTIDE SEQUENCE</scope>
    <source>
        <strain evidence="1">81SQS9</strain>
    </source>
</reference>
<comment type="caution">
    <text evidence="1">The sequence shown here is derived from an EMBL/GenBank/DDBJ whole genome shotgun (WGS) entry which is preliminary data.</text>
</comment>
<dbReference type="Proteomes" id="UP001056778">
    <property type="component" value="Chromosome 2"/>
</dbReference>
<organism evidence="1 2">
    <name type="scientific">Holotrichia oblita</name>
    <name type="common">Chafer beetle</name>
    <dbReference type="NCBI Taxonomy" id="644536"/>
    <lineage>
        <taxon>Eukaryota</taxon>
        <taxon>Metazoa</taxon>
        <taxon>Ecdysozoa</taxon>
        <taxon>Arthropoda</taxon>
        <taxon>Hexapoda</taxon>
        <taxon>Insecta</taxon>
        <taxon>Pterygota</taxon>
        <taxon>Neoptera</taxon>
        <taxon>Endopterygota</taxon>
        <taxon>Coleoptera</taxon>
        <taxon>Polyphaga</taxon>
        <taxon>Scarabaeiformia</taxon>
        <taxon>Scarabaeidae</taxon>
        <taxon>Melolonthinae</taxon>
        <taxon>Holotrichia</taxon>
    </lineage>
</organism>
<name>A0ACB9TQG4_HOLOL</name>
<keyword evidence="2" id="KW-1185">Reference proteome</keyword>
<gene>
    <name evidence="1" type="ORF">MML48_2g00021668</name>
</gene>
<protein>
    <submittedName>
        <fullName evidence="1">N-acetyltransferase eco</fullName>
    </submittedName>
</protein>
<sequence length="166" mass="18919">MCDMTSGLAINSPKRAKLNITNIIDKPQSGLIESNRNIFNKLSSTSEMEKQKLFPIFTRRITLTLRMVQNRIKPVTVKKWKHLTGGQMLLDAGQKKFGFTHCLECDIIYHVGDPNEERMPENYHNAKHILSFKGWKNENIVGNLLDARIIKISPEIPSCGGKKLRS</sequence>
<evidence type="ECO:0000313" key="1">
    <source>
        <dbReference type="EMBL" id="KAI4469032.1"/>
    </source>
</evidence>
<evidence type="ECO:0000313" key="2">
    <source>
        <dbReference type="Proteomes" id="UP001056778"/>
    </source>
</evidence>